<dbReference type="OrthoDB" id="10372911at2759"/>
<sequence length="206" mass="21060">MAQMVAARVVAIGNYYFGDLTTASASDAKAEAEAEEEEEAAAAAIESKCSLSSPAPNICLSLPSSDVQVTAGTAVASASASSNAQIQQHLLSPPPSHSKPDAASSLDRDYNYGLTPGTASSSGNMSPILTVGSSEPQPASEPVLDPISRQILERTQSQSKLPASSQGGVPSKSPYADSGYSDSGSLKAEPVSLRRVDSSNSGKEKK</sequence>
<proteinExistence type="predicted"/>
<name>W9XDY9_9EURO</name>
<keyword evidence="3" id="KW-1185">Reference proteome</keyword>
<dbReference type="Proteomes" id="UP000019471">
    <property type="component" value="Unassembled WGS sequence"/>
</dbReference>
<evidence type="ECO:0000256" key="1">
    <source>
        <dbReference type="SAM" id="MobiDB-lite"/>
    </source>
</evidence>
<organism evidence="2 3">
    <name type="scientific">Cladophialophora psammophila CBS 110553</name>
    <dbReference type="NCBI Taxonomy" id="1182543"/>
    <lineage>
        <taxon>Eukaryota</taxon>
        <taxon>Fungi</taxon>
        <taxon>Dikarya</taxon>
        <taxon>Ascomycota</taxon>
        <taxon>Pezizomycotina</taxon>
        <taxon>Eurotiomycetes</taxon>
        <taxon>Chaetothyriomycetidae</taxon>
        <taxon>Chaetothyriales</taxon>
        <taxon>Herpotrichiellaceae</taxon>
        <taxon>Cladophialophora</taxon>
    </lineage>
</organism>
<dbReference type="EMBL" id="AMGX01000002">
    <property type="protein sequence ID" value="EXJ75186.1"/>
    <property type="molecule type" value="Genomic_DNA"/>
</dbReference>
<dbReference type="RefSeq" id="XP_007740688.1">
    <property type="nucleotide sequence ID" value="XM_007742498.1"/>
</dbReference>
<feature type="compositionally biased region" description="Polar residues" evidence="1">
    <location>
        <begin position="117"/>
        <end position="137"/>
    </location>
</feature>
<evidence type="ECO:0000313" key="2">
    <source>
        <dbReference type="EMBL" id="EXJ75186.1"/>
    </source>
</evidence>
<dbReference type="HOGENOM" id="CLU_1360287_0_0_1"/>
<feature type="compositionally biased region" description="Low complexity" evidence="1">
    <location>
        <begin position="77"/>
        <end position="91"/>
    </location>
</feature>
<evidence type="ECO:0000313" key="3">
    <source>
        <dbReference type="Proteomes" id="UP000019471"/>
    </source>
</evidence>
<reference evidence="2 3" key="1">
    <citation type="submission" date="2013-03" db="EMBL/GenBank/DDBJ databases">
        <title>The Genome Sequence of Cladophialophora psammophila CBS 110553.</title>
        <authorList>
            <consortium name="The Broad Institute Genomics Platform"/>
            <person name="Cuomo C."/>
            <person name="de Hoog S."/>
            <person name="Gorbushina A."/>
            <person name="Walker B."/>
            <person name="Young S.K."/>
            <person name="Zeng Q."/>
            <person name="Gargeya S."/>
            <person name="Fitzgerald M."/>
            <person name="Haas B."/>
            <person name="Abouelleil A."/>
            <person name="Allen A.W."/>
            <person name="Alvarado L."/>
            <person name="Arachchi H.M."/>
            <person name="Berlin A.M."/>
            <person name="Chapman S.B."/>
            <person name="Gainer-Dewar J."/>
            <person name="Goldberg J."/>
            <person name="Griggs A."/>
            <person name="Gujja S."/>
            <person name="Hansen M."/>
            <person name="Howarth C."/>
            <person name="Imamovic A."/>
            <person name="Ireland A."/>
            <person name="Larimer J."/>
            <person name="McCowan C."/>
            <person name="Murphy C."/>
            <person name="Pearson M."/>
            <person name="Poon T.W."/>
            <person name="Priest M."/>
            <person name="Roberts A."/>
            <person name="Saif S."/>
            <person name="Shea T."/>
            <person name="Sisk P."/>
            <person name="Sykes S."/>
            <person name="Wortman J."/>
            <person name="Nusbaum C."/>
            <person name="Birren B."/>
        </authorList>
    </citation>
    <scope>NUCLEOTIDE SEQUENCE [LARGE SCALE GENOMIC DNA]</scope>
    <source>
        <strain evidence="2 3">CBS 110553</strain>
    </source>
</reference>
<feature type="region of interest" description="Disordered" evidence="1">
    <location>
        <begin position="77"/>
        <end position="206"/>
    </location>
</feature>
<gene>
    <name evidence="2" type="ORF">A1O5_01882</name>
</gene>
<comment type="caution">
    <text evidence="2">The sequence shown here is derived from an EMBL/GenBank/DDBJ whole genome shotgun (WGS) entry which is preliminary data.</text>
</comment>
<dbReference type="AlphaFoldDB" id="W9XDY9"/>
<dbReference type="GeneID" id="19186615"/>
<accession>W9XDY9</accession>
<protein>
    <submittedName>
        <fullName evidence="2">Uncharacterized protein</fullName>
    </submittedName>
</protein>
<feature type="compositionally biased region" description="Polar residues" evidence="1">
    <location>
        <begin position="153"/>
        <end position="168"/>
    </location>
</feature>